<gene>
    <name evidence="9" type="primary">mgtC</name>
    <name evidence="9" type="ordered locus">TPASS_0774</name>
</gene>
<dbReference type="GeneID" id="93876540"/>
<evidence type="ECO:0000256" key="3">
    <source>
        <dbReference type="ARBA" id="ARBA00022475"/>
    </source>
</evidence>
<accession>A0A0H3BLC4</accession>
<dbReference type="EMBL" id="CP000805">
    <property type="protein sequence ID" value="ACD71192.1"/>
    <property type="molecule type" value="Genomic_DNA"/>
</dbReference>
<dbReference type="Pfam" id="PF02308">
    <property type="entry name" value="MgtC"/>
    <property type="match status" value="1"/>
</dbReference>
<dbReference type="PATRIC" id="fig|455434.6.peg.763"/>
<dbReference type="PRINTS" id="PR01837">
    <property type="entry name" value="MGTCSAPBPROT"/>
</dbReference>
<evidence type="ECO:0000256" key="6">
    <source>
        <dbReference type="ARBA" id="ARBA00023136"/>
    </source>
</evidence>
<reference evidence="9 10" key="1">
    <citation type="journal article" date="2008" name="BMC Microbiol.">
        <title>Complete genome sequence of Treponema pallidum ssp. pallidum strain SS14 determined with oligonucleotide arrays.</title>
        <authorList>
            <person name="Matejkova P."/>
            <person name="Strouhal M."/>
            <person name="Smajs D."/>
            <person name="Norris S.J."/>
            <person name="Palzkill T."/>
            <person name="Petrosino J.F."/>
            <person name="Sodergren E."/>
            <person name="Norton J.E."/>
            <person name="Singh J."/>
            <person name="Richmond T.A."/>
            <person name="Molla M.N."/>
            <person name="Albert T.J."/>
            <person name="Weinstock G.M."/>
        </authorList>
    </citation>
    <scope>NUCLEOTIDE SEQUENCE [LARGE SCALE GENOMIC DNA]</scope>
    <source>
        <strain evidence="9 10">SS14</strain>
    </source>
</reference>
<evidence type="ECO:0000256" key="4">
    <source>
        <dbReference type="ARBA" id="ARBA00022692"/>
    </source>
</evidence>
<comment type="similarity">
    <text evidence="2">Belongs to the MgtC/SapB family.</text>
</comment>
<evidence type="ECO:0000256" key="5">
    <source>
        <dbReference type="ARBA" id="ARBA00022989"/>
    </source>
</evidence>
<keyword evidence="6 7" id="KW-0472">Membrane</keyword>
<keyword evidence="3" id="KW-1003">Cell membrane</keyword>
<evidence type="ECO:0000313" key="10">
    <source>
        <dbReference type="Proteomes" id="UP000001202"/>
    </source>
</evidence>
<dbReference type="PANTHER" id="PTHR33778:SF1">
    <property type="entry name" value="MAGNESIUM TRANSPORTER YHID-RELATED"/>
    <property type="match status" value="1"/>
</dbReference>
<feature type="transmembrane region" description="Helical" evidence="7">
    <location>
        <begin position="69"/>
        <end position="88"/>
    </location>
</feature>
<dbReference type="Proteomes" id="UP000001202">
    <property type="component" value="Chromosome"/>
</dbReference>
<dbReference type="InterPro" id="IPR003416">
    <property type="entry name" value="MgtC/SapB/SrpB/YhiD_fam"/>
</dbReference>
<comment type="subcellular location">
    <subcellularLocation>
        <location evidence="1">Cell membrane</location>
        <topology evidence="1">Multi-pass membrane protein</topology>
    </subcellularLocation>
</comment>
<evidence type="ECO:0000313" key="9">
    <source>
        <dbReference type="EMBL" id="ACD71192.1"/>
    </source>
</evidence>
<dbReference type="GO" id="GO:0005886">
    <property type="term" value="C:plasma membrane"/>
    <property type="evidence" value="ECO:0007669"/>
    <property type="project" value="UniProtKB-SubCell"/>
</dbReference>
<evidence type="ECO:0000259" key="8">
    <source>
        <dbReference type="Pfam" id="PF02308"/>
    </source>
</evidence>
<dbReference type="InterPro" id="IPR049177">
    <property type="entry name" value="MgtC_SapB_SrpB_YhiD_N"/>
</dbReference>
<feature type="transmembrane region" description="Helical" evidence="7">
    <location>
        <begin position="100"/>
        <end position="127"/>
    </location>
</feature>
<protein>
    <submittedName>
        <fullName evidence="9">Mg2+ transport protein</fullName>
    </submittedName>
</protein>
<keyword evidence="4 7" id="KW-0812">Transmembrane</keyword>
<dbReference type="RefSeq" id="WP_010882219.1">
    <property type="nucleotide sequence ID" value="NC_010741.1"/>
</dbReference>
<organism evidence="9 10">
    <name type="scientific">Treponema pallidum subsp. pallidum (strain SS14)</name>
    <dbReference type="NCBI Taxonomy" id="455434"/>
    <lineage>
        <taxon>Bacteria</taxon>
        <taxon>Pseudomonadati</taxon>
        <taxon>Spirochaetota</taxon>
        <taxon>Spirochaetia</taxon>
        <taxon>Spirochaetales</taxon>
        <taxon>Treponemataceae</taxon>
        <taxon>Treponema</taxon>
    </lineage>
</organism>
<proteinExistence type="inferred from homology"/>
<evidence type="ECO:0000256" key="1">
    <source>
        <dbReference type="ARBA" id="ARBA00004651"/>
    </source>
</evidence>
<dbReference type="KEGG" id="tpp:TPASS_0774"/>
<evidence type="ECO:0000256" key="2">
    <source>
        <dbReference type="ARBA" id="ARBA00009298"/>
    </source>
</evidence>
<sequence>MITDSVIVVRLLLSFVSGLAIGLERSSKLQAAGLRTHTLICVGATGVMLLSLCVSEITGDHIGDPGRIAAQVVSGMGFLGGGAILKMGANVKGLTTATTIWVTAGIGLVIGAGLYSAGAMLVLLVLITLAGLDKIEKCVFPTRQNKRLEIQFSHHEPEVNEVMELLRKHSIIVISTNFQHSKSETSFPKLVLLISVPQKLNIRKLNHEVHMLECVQQFVLQETL</sequence>
<keyword evidence="5 7" id="KW-1133">Transmembrane helix</keyword>
<name>A0A0H3BLC4_TREPS</name>
<feature type="transmembrane region" description="Helical" evidence="7">
    <location>
        <begin position="36"/>
        <end position="57"/>
    </location>
</feature>
<feature type="domain" description="MgtC/SapB/SrpB/YhiD N-terminal" evidence="8">
    <location>
        <begin position="11"/>
        <end position="137"/>
    </location>
</feature>
<dbReference type="PANTHER" id="PTHR33778">
    <property type="entry name" value="PROTEIN MGTC"/>
    <property type="match status" value="1"/>
</dbReference>
<evidence type="ECO:0000256" key="7">
    <source>
        <dbReference type="SAM" id="Phobius"/>
    </source>
</evidence>
<dbReference type="AlphaFoldDB" id="A0A0H3BLC4"/>